<accession>A0A4Y2U2L2</accession>
<protein>
    <submittedName>
        <fullName evidence="2">Uncharacterized protein</fullName>
    </submittedName>
</protein>
<dbReference type="Proteomes" id="UP000499080">
    <property type="component" value="Unassembled WGS sequence"/>
</dbReference>
<dbReference type="AlphaFoldDB" id="A0A4Y2U2L2"/>
<keyword evidence="3" id="KW-1185">Reference proteome</keyword>
<evidence type="ECO:0000313" key="3">
    <source>
        <dbReference type="Proteomes" id="UP000499080"/>
    </source>
</evidence>
<organism evidence="2 3">
    <name type="scientific">Araneus ventricosus</name>
    <name type="common">Orbweaver spider</name>
    <name type="synonym">Epeira ventricosa</name>
    <dbReference type="NCBI Taxonomy" id="182803"/>
    <lineage>
        <taxon>Eukaryota</taxon>
        <taxon>Metazoa</taxon>
        <taxon>Ecdysozoa</taxon>
        <taxon>Arthropoda</taxon>
        <taxon>Chelicerata</taxon>
        <taxon>Arachnida</taxon>
        <taxon>Araneae</taxon>
        <taxon>Araneomorphae</taxon>
        <taxon>Entelegynae</taxon>
        <taxon>Araneoidea</taxon>
        <taxon>Araneidae</taxon>
        <taxon>Araneus</taxon>
    </lineage>
</organism>
<reference evidence="2 3" key="1">
    <citation type="journal article" date="2019" name="Sci. Rep.">
        <title>Orb-weaving spider Araneus ventricosus genome elucidates the spidroin gene catalogue.</title>
        <authorList>
            <person name="Kono N."/>
            <person name="Nakamura H."/>
            <person name="Ohtoshi R."/>
            <person name="Moran D.A.P."/>
            <person name="Shinohara A."/>
            <person name="Yoshida Y."/>
            <person name="Fujiwara M."/>
            <person name="Mori M."/>
            <person name="Tomita M."/>
            <person name="Arakawa K."/>
        </authorList>
    </citation>
    <scope>NUCLEOTIDE SEQUENCE [LARGE SCALE GENOMIC DNA]</scope>
</reference>
<name>A0A4Y2U2L2_ARAVE</name>
<feature type="region of interest" description="Disordered" evidence="1">
    <location>
        <begin position="60"/>
        <end position="109"/>
    </location>
</feature>
<proteinExistence type="predicted"/>
<feature type="compositionally biased region" description="Polar residues" evidence="1">
    <location>
        <begin position="1"/>
        <end position="13"/>
    </location>
</feature>
<evidence type="ECO:0000313" key="2">
    <source>
        <dbReference type="EMBL" id="GBO06743.1"/>
    </source>
</evidence>
<feature type="region of interest" description="Disordered" evidence="1">
    <location>
        <begin position="1"/>
        <end position="31"/>
    </location>
</feature>
<gene>
    <name evidence="2" type="ORF">AVEN_153809_1</name>
</gene>
<sequence>MESDSNRVSNQRPSVLEDKTPPAGHRGRKEVQVRLKYERVFSFKDPNPKKNLWHLLDVNDPHSPDPNPKKNLWHLLDVNDPHSPDPNPKKNLWHLLDVNDPHSPDPNPKKNLWHLLDMQEEEFFLTYQKQTIREG</sequence>
<dbReference type="EMBL" id="BGPR01032985">
    <property type="protein sequence ID" value="GBO06743.1"/>
    <property type="molecule type" value="Genomic_DNA"/>
</dbReference>
<comment type="caution">
    <text evidence="2">The sequence shown here is derived from an EMBL/GenBank/DDBJ whole genome shotgun (WGS) entry which is preliminary data.</text>
</comment>
<evidence type="ECO:0000256" key="1">
    <source>
        <dbReference type="SAM" id="MobiDB-lite"/>
    </source>
</evidence>